<reference evidence="2 3" key="1">
    <citation type="submission" date="2013-03" db="EMBL/GenBank/DDBJ databases">
        <authorList>
            <person name="Fiebig A."/>
            <person name="Goeker M."/>
            <person name="Klenk H.-P.P."/>
        </authorList>
    </citation>
    <scope>NUCLEOTIDE SEQUENCE [LARGE SCALE GENOMIC DNA]</scope>
    <source>
        <strain evidence="3">DSM 19469</strain>
    </source>
</reference>
<feature type="region of interest" description="Disordered" evidence="1">
    <location>
        <begin position="1"/>
        <end position="31"/>
    </location>
</feature>
<keyword evidence="3" id="KW-1185">Reference proteome</keyword>
<evidence type="ECO:0000313" key="2">
    <source>
        <dbReference type="EMBL" id="AHM02983.1"/>
    </source>
</evidence>
<feature type="region of interest" description="Disordered" evidence="1">
    <location>
        <begin position="85"/>
        <end position="118"/>
    </location>
</feature>
<gene>
    <name evidence="2" type="ORF">roselon_00543</name>
</gene>
<feature type="compositionally biased region" description="Basic and acidic residues" evidence="1">
    <location>
        <begin position="105"/>
        <end position="116"/>
    </location>
</feature>
<sequence length="133" mass="14655">MDQSHGQDQLAAEGRMTGVGPTGAALLPPHTRSRFPDVNALGQCPFRLHVFIINPDYEMTLGPRVNPCPTGLCRWLSVTRGGDVRTWPDPSDGTTSADLPFSRLPQRERERERETTLPEVMVTCGQPSVDVTE</sequence>
<name>W8RPP0_9RHOB</name>
<accession>W8RPP0</accession>
<evidence type="ECO:0000313" key="3">
    <source>
        <dbReference type="Proteomes" id="UP000019593"/>
    </source>
</evidence>
<evidence type="ECO:0000256" key="1">
    <source>
        <dbReference type="SAM" id="MobiDB-lite"/>
    </source>
</evidence>
<organism evidence="2 3">
    <name type="scientific">Roseicyclus elongatus DSM 19469</name>
    <dbReference type="NCBI Taxonomy" id="1294273"/>
    <lineage>
        <taxon>Bacteria</taxon>
        <taxon>Pseudomonadati</taxon>
        <taxon>Pseudomonadota</taxon>
        <taxon>Alphaproteobacteria</taxon>
        <taxon>Rhodobacterales</taxon>
        <taxon>Roseobacteraceae</taxon>
        <taxon>Roseicyclus</taxon>
    </lineage>
</organism>
<protein>
    <submittedName>
        <fullName evidence="2">Uncharacterized protein</fullName>
    </submittedName>
</protein>
<dbReference type="EMBL" id="CP004372">
    <property type="protein sequence ID" value="AHM02983.1"/>
    <property type="molecule type" value="Genomic_DNA"/>
</dbReference>
<proteinExistence type="predicted"/>
<dbReference type="KEGG" id="red:roselon_00543"/>
<dbReference type="AlphaFoldDB" id="W8RPP0"/>
<dbReference type="Proteomes" id="UP000019593">
    <property type="component" value="Chromosome"/>
</dbReference>
<dbReference type="HOGENOM" id="CLU_1905148_0_0_5"/>